<gene>
    <name evidence="2" type="ORF">TU78_12965</name>
</gene>
<organism evidence="2 3">
    <name type="scientific">Pseudomonas taetrolens</name>
    <dbReference type="NCBI Taxonomy" id="47884"/>
    <lineage>
        <taxon>Bacteria</taxon>
        <taxon>Pseudomonadati</taxon>
        <taxon>Pseudomonadota</taxon>
        <taxon>Gammaproteobacteria</taxon>
        <taxon>Pseudomonadales</taxon>
        <taxon>Pseudomonadaceae</taxon>
        <taxon>Pseudomonas</taxon>
    </lineage>
</organism>
<dbReference type="Proteomes" id="UP000036395">
    <property type="component" value="Unassembled WGS sequence"/>
</dbReference>
<evidence type="ECO:0000313" key="2">
    <source>
        <dbReference type="EMBL" id="KMM84163.1"/>
    </source>
</evidence>
<sequence>MPGLHEVRALLLHLYKRADKDGQSIAGHASAAMTKNHQKDHTDVIRSDAIPDLNISEITG</sequence>
<comment type="caution">
    <text evidence="2">The sequence shown here is derived from an EMBL/GenBank/DDBJ whole genome shotgun (WGS) entry which is preliminary data.</text>
</comment>
<name>A0A0J6GP85_PSETA</name>
<dbReference type="EMBL" id="JYLA01000005">
    <property type="protein sequence ID" value="KMM84163.1"/>
    <property type="molecule type" value="Genomic_DNA"/>
</dbReference>
<reference evidence="2 3" key="1">
    <citation type="submission" date="2015-02" db="EMBL/GenBank/DDBJ databases">
        <title>Pseudomonas helleri sp. nov. and Pseudomonas weihenstephanensis sp. nov., isolated from raw cows milk.</title>
        <authorList>
            <person name="von Neubeck M."/>
            <person name="Huptas C."/>
            <person name="Wenning M."/>
            <person name="Scherer S."/>
        </authorList>
    </citation>
    <scope>NUCLEOTIDE SEQUENCE [LARGE SCALE GENOMIC DNA]</scope>
    <source>
        <strain evidence="2 3">DSM 21104</strain>
    </source>
</reference>
<dbReference type="PATRIC" id="fig|47884.3.peg.3044"/>
<evidence type="ECO:0000256" key="1">
    <source>
        <dbReference type="SAM" id="MobiDB-lite"/>
    </source>
</evidence>
<protein>
    <submittedName>
        <fullName evidence="2">Uncharacterized protein</fullName>
    </submittedName>
</protein>
<dbReference type="AlphaFoldDB" id="A0A0J6GP85"/>
<proteinExistence type="predicted"/>
<accession>A0A0J6GP85</accession>
<evidence type="ECO:0000313" key="3">
    <source>
        <dbReference type="Proteomes" id="UP000036395"/>
    </source>
</evidence>
<feature type="region of interest" description="Disordered" evidence="1">
    <location>
        <begin position="26"/>
        <end position="45"/>
    </location>
</feature>